<proteinExistence type="inferred from homology"/>
<keyword evidence="3" id="KW-0021">Allosteric enzyme</keyword>
<organism evidence="11">
    <name type="scientific">Brassica napus</name>
    <name type="common">Rape</name>
    <dbReference type="NCBI Taxonomy" id="3708"/>
    <lineage>
        <taxon>Eukaryota</taxon>
        <taxon>Viridiplantae</taxon>
        <taxon>Streptophyta</taxon>
        <taxon>Embryophyta</taxon>
        <taxon>Tracheophyta</taxon>
        <taxon>Spermatophyta</taxon>
        <taxon>Magnoliopsida</taxon>
        <taxon>eudicotyledons</taxon>
        <taxon>Gunneridae</taxon>
        <taxon>Pentapetalae</taxon>
        <taxon>rosids</taxon>
        <taxon>malvids</taxon>
        <taxon>Brassicales</taxon>
        <taxon>Brassicaceae</taxon>
        <taxon>Brassiceae</taxon>
        <taxon>Brassica</taxon>
    </lineage>
</organism>
<dbReference type="EC" id="1.17.4.1" evidence="2 9"/>
<sequence length="766" mass="86011">MPERAKALNMHVVKRDGWVETLHLDKITARLKKLSYGLSSYRCDILLVAREVYARVYDGITTSQVDELAAETAASMACNHPDYASLAARIAVSNLHKNTQKSFSETVAYMYNYVNEGSGLNASLITENVFSIVSENAKRLDREMVYDRDFEYDYFEFKTLERLYLLKVQGKVVERPQHMLMRVAVGIHLRDIDSAIKSYHLMSKRLFTHASPALLNAGSPRPQLSSCFLTCMKDDSIEGIYNTVKECAVLPKSAGSIGVSLHNIRGTKGISYGIGKTLDVFKATTRFLDQGGGEGGGVTVYLEPWHADISEFLDHLWKSHGKEEHRARDLFYALWVPDLFMERALGDEHWSLFCPNEAPGLADCWGPEFERLYTKYEREGKAKKVVKAQELWNEIVTSQLETGMPYMLFKDSCNRKSNQQNLGTINSSSGLCSGVIQYSSPTETAVCNLASIVLPRFVRDKDVPMDSHPSELAGSLGSKNRYFDFHSLAKVTASVTNDLDRIIDANYYPLESAKTSNMRHRPIGIGVQGLADVFILLGMPFDSPEALQLNTDIFETIYYHALKASSELSARDGAYETYKGSPMSKGILQPDMWNVTPSDRWDWDFLRDMILKNGVRNSLLVSLAGNNKGLEPCASNIINNGGLSGEFTIVNRHLLHDLTNMGLWSQRMKKVLISENGSIGNIPEIPDDLKAIYRTAWEVKKRTLVKMAVGRGGYVDQSQSFNIHLNEPSRLNVTDLHFYTWFQGLKVGMQHLLLRATKTHAALLLT</sequence>
<name>A0A817BFF8_BRANA</name>
<comment type="catalytic activity">
    <reaction evidence="9">
        <text>a 2'-deoxyribonucleoside 5'-diphosphate + [thioredoxin]-disulfide + H2O = a ribonucleoside 5'-diphosphate + [thioredoxin]-dithiol</text>
        <dbReference type="Rhea" id="RHEA:23252"/>
        <dbReference type="Rhea" id="RHEA-COMP:10698"/>
        <dbReference type="Rhea" id="RHEA-COMP:10700"/>
        <dbReference type="ChEBI" id="CHEBI:15377"/>
        <dbReference type="ChEBI" id="CHEBI:29950"/>
        <dbReference type="ChEBI" id="CHEBI:50058"/>
        <dbReference type="ChEBI" id="CHEBI:57930"/>
        <dbReference type="ChEBI" id="CHEBI:73316"/>
        <dbReference type="EC" id="1.17.4.1"/>
    </reaction>
</comment>
<dbReference type="SUPFAM" id="SSF51998">
    <property type="entry name" value="PFL-like glycyl radical enzymes"/>
    <property type="match status" value="1"/>
</dbReference>
<dbReference type="Pfam" id="PF02867">
    <property type="entry name" value="Ribonuc_red_lgC"/>
    <property type="match status" value="1"/>
</dbReference>
<dbReference type="Pfam" id="PF00317">
    <property type="entry name" value="Ribonuc_red_lgN"/>
    <property type="match status" value="1"/>
</dbReference>
<evidence type="ECO:0000256" key="8">
    <source>
        <dbReference type="PROSITE-ProRule" id="PRU00492"/>
    </source>
</evidence>
<protein>
    <recommendedName>
        <fullName evidence="2 9">Ribonucleoside-diphosphate reductase</fullName>
        <ecNumber evidence="2 9">1.17.4.1</ecNumber>
    </recommendedName>
</protein>
<evidence type="ECO:0000313" key="11">
    <source>
        <dbReference type="EMBL" id="CAF2356550.1"/>
    </source>
</evidence>
<dbReference type="InterPro" id="IPR039718">
    <property type="entry name" value="Rrm1"/>
</dbReference>
<evidence type="ECO:0000256" key="4">
    <source>
        <dbReference type="ARBA" id="ARBA00022741"/>
    </source>
</evidence>
<dbReference type="PANTHER" id="PTHR11573:SF31">
    <property type="entry name" value="RIBONUCLEOSIDE-DIPHOSPHATE REDUCTASE"/>
    <property type="match status" value="1"/>
</dbReference>
<evidence type="ECO:0000256" key="9">
    <source>
        <dbReference type="RuleBase" id="RU003410"/>
    </source>
</evidence>
<dbReference type="PANTHER" id="PTHR11573">
    <property type="entry name" value="RIBONUCLEOSIDE-DIPHOSPHATE REDUCTASE LARGE CHAIN"/>
    <property type="match status" value="1"/>
</dbReference>
<keyword evidence="4 8" id="KW-0547">Nucleotide-binding</keyword>
<dbReference type="Gene3D" id="3.20.70.20">
    <property type="match status" value="1"/>
</dbReference>
<evidence type="ECO:0000259" key="10">
    <source>
        <dbReference type="PROSITE" id="PS51161"/>
    </source>
</evidence>
<comment type="function">
    <text evidence="9">Provides the precursors necessary for DNA synthesis. Catalyzes the biosynthesis of deoxyribonucleotides from the corresponding ribonucleotides.</text>
</comment>
<evidence type="ECO:0000256" key="5">
    <source>
        <dbReference type="ARBA" id="ARBA00022840"/>
    </source>
</evidence>
<gene>
    <name evidence="11" type="ORF">DARMORV10_A10P29050.1</name>
</gene>
<dbReference type="InterPro" id="IPR008926">
    <property type="entry name" value="RNR_R1-su_N"/>
</dbReference>
<dbReference type="GO" id="GO:0004748">
    <property type="term" value="F:ribonucleoside-diphosphate reductase activity, thioredoxin disulfide as acceptor"/>
    <property type="evidence" value="ECO:0007669"/>
    <property type="project" value="UniProtKB-EC"/>
</dbReference>
<accession>A0A817BFF8</accession>
<keyword evidence="6 9" id="KW-0560">Oxidoreductase</keyword>
<dbReference type="Proteomes" id="UP001295469">
    <property type="component" value="Chromosome A10"/>
</dbReference>
<comment type="similarity">
    <text evidence="1 9">Belongs to the ribonucleoside diphosphate reductase large chain family.</text>
</comment>
<dbReference type="EMBL" id="HG994364">
    <property type="protein sequence ID" value="CAF2356550.1"/>
    <property type="molecule type" value="Genomic_DNA"/>
</dbReference>
<dbReference type="SUPFAM" id="SSF48168">
    <property type="entry name" value="R1 subunit of ribonucleotide reductase, N-terminal domain"/>
    <property type="match status" value="1"/>
</dbReference>
<evidence type="ECO:0000256" key="6">
    <source>
        <dbReference type="ARBA" id="ARBA00023002"/>
    </source>
</evidence>
<keyword evidence="7 9" id="KW-0215">Deoxyribonucleotide synthesis</keyword>
<feature type="domain" description="ATP-cone" evidence="10">
    <location>
        <begin position="10"/>
        <end position="101"/>
    </location>
</feature>
<evidence type="ECO:0000256" key="3">
    <source>
        <dbReference type="ARBA" id="ARBA00022533"/>
    </source>
</evidence>
<dbReference type="PROSITE" id="PS51161">
    <property type="entry name" value="ATP_CONE"/>
    <property type="match status" value="1"/>
</dbReference>
<evidence type="ECO:0000256" key="7">
    <source>
        <dbReference type="ARBA" id="ARBA00023116"/>
    </source>
</evidence>
<dbReference type="GO" id="GO:0009263">
    <property type="term" value="P:deoxyribonucleotide biosynthetic process"/>
    <property type="evidence" value="ECO:0007669"/>
    <property type="project" value="UniProtKB-KW"/>
</dbReference>
<keyword evidence="5 8" id="KW-0067">ATP-binding</keyword>
<dbReference type="InterPro" id="IPR005144">
    <property type="entry name" value="ATP-cone_dom"/>
</dbReference>
<evidence type="ECO:0000256" key="2">
    <source>
        <dbReference type="ARBA" id="ARBA00012274"/>
    </source>
</evidence>
<reference evidence="11" key="1">
    <citation type="submission" date="2021-01" db="EMBL/GenBank/DDBJ databases">
        <authorList>
            <consortium name="Genoscope - CEA"/>
            <person name="William W."/>
        </authorList>
    </citation>
    <scope>NUCLEOTIDE SEQUENCE</scope>
</reference>
<dbReference type="InterPro" id="IPR000788">
    <property type="entry name" value="RNR_lg_C"/>
</dbReference>
<dbReference type="InterPro" id="IPR013509">
    <property type="entry name" value="RNR_lsu_N"/>
</dbReference>
<dbReference type="AlphaFoldDB" id="A0A817BFF8"/>
<dbReference type="UniPathway" id="UPA00326"/>
<dbReference type="PRINTS" id="PR01183">
    <property type="entry name" value="RIBORDTASEM1"/>
</dbReference>
<dbReference type="Pfam" id="PF03477">
    <property type="entry name" value="ATP-cone"/>
    <property type="match status" value="1"/>
</dbReference>
<dbReference type="NCBIfam" id="TIGR02506">
    <property type="entry name" value="NrdE_NrdA"/>
    <property type="match status" value="1"/>
</dbReference>
<evidence type="ECO:0000256" key="1">
    <source>
        <dbReference type="ARBA" id="ARBA00010406"/>
    </source>
</evidence>
<dbReference type="InterPro" id="IPR013346">
    <property type="entry name" value="NrdE_NrdA_C"/>
</dbReference>
<dbReference type="GO" id="GO:0005524">
    <property type="term" value="F:ATP binding"/>
    <property type="evidence" value="ECO:0007669"/>
    <property type="project" value="UniProtKB-UniRule"/>
</dbReference>